<name>A0A0B5QR15_CLOBE</name>
<keyword evidence="1" id="KW-1133">Transmembrane helix</keyword>
<protein>
    <submittedName>
        <fullName evidence="2">Uncharacterized protein</fullName>
    </submittedName>
</protein>
<sequence>MNKKIDERQQQEFYKCEHMAFRIMFSVSVIVIVIQMLFMKAAFQQVLGETVILACGGISMIWSCLKSGLWSYNNNEPSVKSNLIYSIICSVVATLLFAIIIYTRAGIKVMTPTIIGGFFGGIFILGFIVLTLLGQVSKNTKKKIENKYKDI</sequence>
<keyword evidence="1" id="KW-0472">Membrane</keyword>
<dbReference type="EMBL" id="CP010086">
    <property type="protein sequence ID" value="AJH00478.1"/>
    <property type="molecule type" value="Genomic_DNA"/>
</dbReference>
<accession>A0A0B5QR15</accession>
<feature type="transmembrane region" description="Helical" evidence="1">
    <location>
        <begin position="51"/>
        <end position="71"/>
    </location>
</feature>
<keyword evidence="1" id="KW-0812">Transmembrane</keyword>
<dbReference type="AlphaFoldDB" id="A0A0B5QR15"/>
<feature type="transmembrane region" description="Helical" evidence="1">
    <location>
        <begin position="20"/>
        <end position="39"/>
    </location>
</feature>
<dbReference type="Proteomes" id="UP000031866">
    <property type="component" value="Chromosome"/>
</dbReference>
<dbReference type="STRING" id="1520.LF65_03930"/>
<gene>
    <name evidence="2" type="ORF">LF65_03930</name>
</gene>
<evidence type="ECO:0000313" key="3">
    <source>
        <dbReference type="Proteomes" id="UP000031866"/>
    </source>
</evidence>
<dbReference type="RefSeq" id="WP_041898265.1">
    <property type="nucleotide sequence ID" value="NZ_CP010086.2"/>
</dbReference>
<feature type="transmembrane region" description="Helical" evidence="1">
    <location>
        <begin position="83"/>
        <end position="102"/>
    </location>
</feature>
<evidence type="ECO:0000256" key="1">
    <source>
        <dbReference type="SAM" id="Phobius"/>
    </source>
</evidence>
<organism evidence="2 3">
    <name type="scientific">Clostridium beijerinckii</name>
    <name type="common">Clostridium MP</name>
    <dbReference type="NCBI Taxonomy" id="1520"/>
    <lineage>
        <taxon>Bacteria</taxon>
        <taxon>Bacillati</taxon>
        <taxon>Bacillota</taxon>
        <taxon>Clostridia</taxon>
        <taxon>Eubacteriales</taxon>
        <taxon>Clostridiaceae</taxon>
        <taxon>Clostridium</taxon>
    </lineage>
</organism>
<dbReference type="OrthoDB" id="1778311at2"/>
<feature type="transmembrane region" description="Helical" evidence="1">
    <location>
        <begin position="114"/>
        <end position="133"/>
    </location>
</feature>
<dbReference type="InterPro" id="IPR046664">
    <property type="entry name" value="DUF6773"/>
</dbReference>
<reference evidence="3" key="1">
    <citation type="submission" date="2014-12" db="EMBL/GenBank/DDBJ databases">
        <title>Genome sequence of Clostridium beijerinckii strain 59B.</title>
        <authorList>
            <person name="Little G.T."/>
            <person name="Minton N.P."/>
        </authorList>
    </citation>
    <scope>NUCLEOTIDE SEQUENCE [LARGE SCALE GENOMIC DNA]</scope>
    <source>
        <strain evidence="3">59B</strain>
    </source>
</reference>
<dbReference type="Pfam" id="PF20563">
    <property type="entry name" value="DUF6773"/>
    <property type="match status" value="1"/>
</dbReference>
<proteinExistence type="predicted"/>
<evidence type="ECO:0000313" key="2">
    <source>
        <dbReference type="EMBL" id="AJH00478.1"/>
    </source>
</evidence>
<dbReference type="KEGG" id="cbei:LF65_03930"/>